<keyword evidence="1" id="KW-0560">Oxidoreductase</keyword>
<protein>
    <submittedName>
        <fullName evidence="3">LLM class F420-dependent oxidoreductase</fullName>
    </submittedName>
</protein>
<dbReference type="Proteomes" id="UP000074119">
    <property type="component" value="Chromosome"/>
</dbReference>
<evidence type="ECO:0000259" key="2">
    <source>
        <dbReference type="Pfam" id="PF00296"/>
    </source>
</evidence>
<dbReference type="PANTHER" id="PTHR43244">
    <property type="match status" value="1"/>
</dbReference>
<dbReference type="CDD" id="cd01097">
    <property type="entry name" value="Tetrahydromethanopterin_reductase"/>
    <property type="match status" value="1"/>
</dbReference>
<dbReference type="EMBL" id="CP014544">
    <property type="protein sequence ID" value="AMO67012.1"/>
    <property type="molecule type" value="Genomic_DNA"/>
</dbReference>
<dbReference type="STRING" id="1470434.AZF00_01260"/>
<dbReference type="AlphaFoldDB" id="A0A127M1A1"/>
<sequence>MKLGLHLGYWQKNPTDRFIELAQKAEAFGFDSVFTAEAYGSDCFTPLSAIAVSTSKIRLCTGVMQISARTPVCAAMSALTLDHISNGRLCLGVGVSGPQVVEGWYGQPFKRPLERTREWLDIFQQVIAREAPVALNGEQYKLPYDGPNNLHLGKPLKSITHPLRKKIPVFLGAEGPKNIALAAERFDGWMPIFVSPYRMNIFDDSLASKPEGFEINAMVNCIVNDNLEEAMYPGKMTMALYLGGMGAKKDNFHKNLMGRMGFGDEAQKVQDLWYAGKHDEAIKAVPDALVDEISLLGPKERIRERLQDWKKSDVTTLMIGHADNFDVSVKTMEFIAGEVV</sequence>
<reference evidence="3 4" key="1">
    <citation type="submission" date="2015-12" db="EMBL/GenBank/DDBJ databases">
        <authorList>
            <person name="Shamseldin A."/>
            <person name="Moawad H."/>
            <person name="Abd El-Rahim W.M."/>
            <person name="Sadowsky M.J."/>
        </authorList>
    </citation>
    <scope>NUCLEOTIDE SEQUENCE [LARGE SCALE GENOMIC DNA]</scope>
    <source>
        <strain evidence="3 4">SM2</strain>
    </source>
</reference>
<dbReference type="KEGG" id="zal:AZF00_01260"/>
<accession>A0A127M1A1</accession>
<dbReference type="InterPro" id="IPR050564">
    <property type="entry name" value="F420-G6PD/mer"/>
</dbReference>
<dbReference type="Pfam" id="PF00296">
    <property type="entry name" value="Bac_luciferase"/>
    <property type="match status" value="1"/>
</dbReference>
<dbReference type="InterPro" id="IPR036661">
    <property type="entry name" value="Luciferase-like_sf"/>
</dbReference>
<dbReference type="GO" id="GO:0016705">
    <property type="term" value="F:oxidoreductase activity, acting on paired donors, with incorporation or reduction of molecular oxygen"/>
    <property type="evidence" value="ECO:0007669"/>
    <property type="project" value="InterPro"/>
</dbReference>
<dbReference type="NCBIfam" id="TIGR03559">
    <property type="entry name" value="F420_Rv3520c"/>
    <property type="match status" value="1"/>
</dbReference>
<feature type="domain" description="Luciferase-like" evidence="2">
    <location>
        <begin position="13"/>
        <end position="315"/>
    </location>
</feature>
<name>A0A127M1A1_9GAMM</name>
<dbReference type="RefSeq" id="WP_062382627.1">
    <property type="nucleotide sequence ID" value="NZ_CP014544.1"/>
</dbReference>
<gene>
    <name evidence="3" type="ORF">AZF00_01260</name>
</gene>
<dbReference type="SUPFAM" id="SSF51679">
    <property type="entry name" value="Bacterial luciferase-like"/>
    <property type="match status" value="1"/>
</dbReference>
<evidence type="ECO:0000256" key="1">
    <source>
        <dbReference type="ARBA" id="ARBA00023002"/>
    </source>
</evidence>
<evidence type="ECO:0000313" key="3">
    <source>
        <dbReference type="EMBL" id="AMO67012.1"/>
    </source>
</evidence>
<dbReference type="PANTHER" id="PTHR43244:SF1">
    <property type="entry name" value="5,10-METHYLENETETRAHYDROMETHANOPTERIN REDUCTASE"/>
    <property type="match status" value="1"/>
</dbReference>
<dbReference type="Gene3D" id="3.20.20.30">
    <property type="entry name" value="Luciferase-like domain"/>
    <property type="match status" value="1"/>
</dbReference>
<proteinExistence type="predicted"/>
<dbReference type="InterPro" id="IPR019951">
    <property type="entry name" value="F420_OxRdatse_Rv3520c_pred"/>
</dbReference>
<evidence type="ECO:0000313" key="4">
    <source>
        <dbReference type="Proteomes" id="UP000074119"/>
    </source>
</evidence>
<dbReference type="InterPro" id="IPR011251">
    <property type="entry name" value="Luciferase-like_dom"/>
</dbReference>
<organism evidence="3 4">
    <name type="scientific">Zhongshania aliphaticivorans</name>
    <dbReference type="NCBI Taxonomy" id="1470434"/>
    <lineage>
        <taxon>Bacteria</taxon>
        <taxon>Pseudomonadati</taxon>
        <taxon>Pseudomonadota</taxon>
        <taxon>Gammaproteobacteria</taxon>
        <taxon>Cellvibrionales</taxon>
        <taxon>Spongiibacteraceae</taxon>
        <taxon>Zhongshania</taxon>
    </lineage>
</organism>